<comment type="caution">
    <text evidence="3">Lacks conserved residue(s) required for the propagation of feature annotation.</text>
</comment>
<keyword evidence="2" id="KW-0378">Hydrolase</keyword>
<dbReference type="RefSeq" id="WP_390303551.1">
    <property type="nucleotide sequence ID" value="NZ_JBHRRZ010000008.1"/>
</dbReference>
<comment type="caution">
    <text evidence="4">The sequence shown here is derived from an EMBL/GenBank/DDBJ whole genome shotgun (WGS) entry which is preliminary data.</text>
</comment>
<evidence type="ECO:0000313" key="5">
    <source>
        <dbReference type="Proteomes" id="UP001595387"/>
    </source>
</evidence>
<dbReference type="SUPFAM" id="SSF51556">
    <property type="entry name" value="Metallo-dependent hydrolases"/>
    <property type="match status" value="1"/>
</dbReference>
<keyword evidence="1" id="KW-0479">Metal-binding</keyword>
<name>A0ABV7A461_9BACI</name>
<evidence type="ECO:0000256" key="3">
    <source>
        <dbReference type="PROSITE-ProRule" id="PRU00679"/>
    </source>
</evidence>
<organism evidence="4 5">
    <name type="scientific">Virgibacillus sediminis</name>
    <dbReference type="NCBI Taxonomy" id="202260"/>
    <lineage>
        <taxon>Bacteria</taxon>
        <taxon>Bacillati</taxon>
        <taxon>Bacillota</taxon>
        <taxon>Bacilli</taxon>
        <taxon>Bacillales</taxon>
        <taxon>Bacillaceae</taxon>
        <taxon>Virgibacillus</taxon>
    </lineage>
</organism>
<reference evidence="5" key="1">
    <citation type="journal article" date="2019" name="Int. J. Syst. Evol. Microbiol.">
        <title>The Global Catalogue of Microorganisms (GCM) 10K type strain sequencing project: providing services to taxonomists for standard genome sequencing and annotation.</title>
        <authorList>
            <consortium name="The Broad Institute Genomics Platform"/>
            <consortium name="The Broad Institute Genome Sequencing Center for Infectious Disease"/>
            <person name="Wu L."/>
            <person name="Ma J."/>
        </authorList>
    </citation>
    <scope>NUCLEOTIDE SEQUENCE [LARGE SCALE GENOMIC DNA]</scope>
    <source>
        <strain evidence="5">KCTC 13193</strain>
    </source>
</reference>
<dbReference type="PANTHER" id="PTHR10819">
    <property type="entry name" value="PHOSPHOTRIESTERASE-RELATED"/>
    <property type="match status" value="1"/>
</dbReference>
<keyword evidence="5" id="KW-1185">Reference proteome</keyword>
<dbReference type="EMBL" id="JBHRRZ010000008">
    <property type="protein sequence ID" value="MFC2947599.1"/>
    <property type="molecule type" value="Genomic_DNA"/>
</dbReference>
<dbReference type="PROSITE" id="PS51347">
    <property type="entry name" value="PHOSPHOTRIESTERASE_2"/>
    <property type="match status" value="1"/>
</dbReference>
<evidence type="ECO:0000256" key="1">
    <source>
        <dbReference type="ARBA" id="ARBA00022723"/>
    </source>
</evidence>
<comment type="similarity">
    <text evidence="3">Belongs to the metallo-dependent hydrolases superfamily. Phosphotriesterase family.</text>
</comment>
<evidence type="ECO:0000313" key="4">
    <source>
        <dbReference type="EMBL" id="MFC2947599.1"/>
    </source>
</evidence>
<gene>
    <name evidence="4" type="ORF">ACFODW_04445</name>
</gene>
<dbReference type="InterPro" id="IPR001559">
    <property type="entry name" value="Phosphotriesterase"/>
</dbReference>
<dbReference type="Pfam" id="PF02126">
    <property type="entry name" value="PTE"/>
    <property type="match status" value="1"/>
</dbReference>
<dbReference type="Gene3D" id="3.20.20.140">
    <property type="entry name" value="Metal-dependent hydrolases"/>
    <property type="match status" value="1"/>
</dbReference>
<sequence length="349" mass="37948">MVDNFNVNSSRVVQTVLGPVSGKELGLILTHEALLSVVPGAEIAPEIDFDESKQFDVLRRALTEFRRFGGGTIVDRGGMFQGRNVLMYRTLSKETGVHIVASTGLGPATRVGSYFTTQQTEPPGPMPLDRLAEMYAKEITEGTVVPRRERTGPAGLICTEANKEGITEFEEHLYRGAAQAALQTGAAVSIQVGKDPAYELGILEKEGLAPSRVIVGGLDRLDTDERGDAFTMARRGTMVAIDHAGWTPHEGYVSDDRRVQLVLELFAEGLGDRVLVSSNAVGHAVGHEASQIGFDHLLSSFVPMLRRAGATDEQLRQLLEENPARILTLEGDIEVFKPEIEGVDITWVK</sequence>
<protein>
    <submittedName>
        <fullName evidence="4">Phosphotriesterase</fullName>
    </submittedName>
</protein>
<proteinExistence type="inferred from homology"/>
<dbReference type="PANTHER" id="PTHR10819:SF3">
    <property type="entry name" value="PHOSPHOTRIESTERASE-RELATED PROTEIN"/>
    <property type="match status" value="1"/>
</dbReference>
<evidence type="ECO:0000256" key="2">
    <source>
        <dbReference type="ARBA" id="ARBA00022801"/>
    </source>
</evidence>
<dbReference type="Proteomes" id="UP001595387">
    <property type="component" value="Unassembled WGS sequence"/>
</dbReference>
<dbReference type="InterPro" id="IPR032466">
    <property type="entry name" value="Metal_Hydrolase"/>
</dbReference>
<accession>A0ABV7A461</accession>